<dbReference type="GO" id="GO:0009668">
    <property type="term" value="P:plastid membrane organization"/>
    <property type="evidence" value="ECO:0007669"/>
    <property type="project" value="TreeGrafter"/>
</dbReference>
<accession>A0AAV6XNY3</accession>
<reference evidence="5" key="1">
    <citation type="submission" date="2019-10" db="EMBL/GenBank/DDBJ databases">
        <authorList>
            <person name="Zhang R."/>
            <person name="Pan Y."/>
            <person name="Wang J."/>
            <person name="Ma R."/>
            <person name="Yu S."/>
        </authorList>
    </citation>
    <scope>NUCLEOTIDE SEQUENCE</scope>
    <source>
        <strain evidence="5">LA-IB0</strain>
        <tissue evidence="5">Leaf</tissue>
    </source>
</reference>
<dbReference type="GO" id="GO:0045547">
    <property type="term" value="F:ditrans,polycis-polyprenyl diphosphate synthase [(2E,6E)-farnesyl diphosphate specific] activity"/>
    <property type="evidence" value="ECO:0007669"/>
    <property type="project" value="TreeGrafter"/>
</dbReference>
<keyword evidence="6" id="KW-1185">Reference proteome</keyword>
<dbReference type="SUPFAM" id="SSF64005">
    <property type="entry name" value="Undecaprenyl diphosphate synthase"/>
    <property type="match status" value="1"/>
</dbReference>
<dbReference type="GO" id="GO:0009409">
    <property type="term" value="P:response to cold"/>
    <property type="evidence" value="ECO:0007669"/>
    <property type="project" value="TreeGrafter"/>
</dbReference>
<organism evidence="5 6">
    <name type="scientific">Buddleja alternifolia</name>
    <dbReference type="NCBI Taxonomy" id="168488"/>
    <lineage>
        <taxon>Eukaryota</taxon>
        <taxon>Viridiplantae</taxon>
        <taxon>Streptophyta</taxon>
        <taxon>Embryophyta</taxon>
        <taxon>Tracheophyta</taxon>
        <taxon>Spermatophyta</taxon>
        <taxon>Magnoliopsida</taxon>
        <taxon>eudicotyledons</taxon>
        <taxon>Gunneridae</taxon>
        <taxon>Pentapetalae</taxon>
        <taxon>asterids</taxon>
        <taxon>lamiids</taxon>
        <taxon>Lamiales</taxon>
        <taxon>Scrophulariaceae</taxon>
        <taxon>Buddlejeae</taxon>
        <taxon>Buddleja</taxon>
    </lineage>
</organism>
<comment type="similarity">
    <text evidence="2">Belongs to the UPP synthase family.</text>
</comment>
<dbReference type="InterPro" id="IPR036424">
    <property type="entry name" value="UPP_synth-like_sf"/>
</dbReference>
<name>A0AAV6XNY3_9LAMI</name>
<evidence type="ECO:0000313" key="5">
    <source>
        <dbReference type="EMBL" id="KAG8382302.1"/>
    </source>
</evidence>
<gene>
    <name evidence="5" type="ORF">BUALT_Bualt05G0062700</name>
</gene>
<evidence type="ECO:0000256" key="2">
    <source>
        <dbReference type="RuleBase" id="RU363018"/>
    </source>
</evidence>
<dbReference type="CDD" id="cd00475">
    <property type="entry name" value="Cis_IPPS"/>
    <property type="match status" value="1"/>
</dbReference>
<feature type="coiled-coil region" evidence="3">
    <location>
        <begin position="9"/>
        <end position="36"/>
    </location>
</feature>
<dbReference type="GO" id="GO:0000287">
    <property type="term" value="F:magnesium ion binding"/>
    <property type="evidence" value="ECO:0007669"/>
    <property type="project" value="UniProtKB-ARBA"/>
</dbReference>
<sequence length="338" mass="38804">MNDDISKVVDDGRASIMKIEEDARKKEEEREKRNIENPLFSSLKLCNPPRKIGDNRQNIRESFSPPISRSRLAATSDSNDETDNNPKSPIQFVMPGDLRPELMPKHVALIMDGHGRWAKNRGLPIEDGHYAGLQNLKQLILNCRKLLGIKVLTVYAFSTENWNRSKGEVDFLMSHFEDFIQSFVKEQTMGQDLRFSVIGDKSRLPRSLQSTISSVEESAKFNRGMHFMMALSYGARYEITEASKKIASKVENGILRTKDINETVFEQHMLTSVTEFPNPDLLIRTSGELRVSNFLLWQLAYTEFYFPIKLFPDFEEADLIDALSAFQRRRTNFGGRNK</sequence>
<evidence type="ECO:0000313" key="6">
    <source>
        <dbReference type="Proteomes" id="UP000826271"/>
    </source>
</evidence>
<evidence type="ECO:0000256" key="3">
    <source>
        <dbReference type="SAM" id="Coils"/>
    </source>
</evidence>
<keyword evidence="1 2" id="KW-0808">Transferase</keyword>
<evidence type="ECO:0000256" key="1">
    <source>
        <dbReference type="ARBA" id="ARBA00022679"/>
    </source>
</evidence>
<dbReference type="Gene3D" id="3.40.1180.10">
    <property type="entry name" value="Decaprenyl diphosphate synthase-like"/>
    <property type="match status" value="1"/>
</dbReference>
<dbReference type="InterPro" id="IPR018520">
    <property type="entry name" value="UPP_synth-like_CS"/>
</dbReference>
<dbReference type="HAMAP" id="MF_01139">
    <property type="entry name" value="ISPT"/>
    <property type="match status" value="1"/>
</dbReference>
<dbReference type="PROSITE" id="PS01066">
    <property type="entry name" value="UPP_SYNTHASE"/>
    <property type="match status" value="1"/>
</dbReference>
<dbReference type="GO" id="GO:0009570">
    <property type="term" value="C:chloroplast stroma"/>
    <property type="evidence" value="ECO:0007669"/>
    <property type="project" value="TreeGrafter"/>
</dbReference>
<dbReference type="EMBL" id="WHWC01000005">
    <property type="protein sequence ID" value="KAG8382302.1"/>
    <property type="molecule type" value="Genomic_DNA"/>
</dbReference>
<dbReference type="AlphaFoldDB" id="A0AAV6XNY3"/>
<dbReference type="FunFam" id="3.40.1180.10:FF:000001">
    <property type="entry name" value="(2E,6E)-farnesyl-diphosphate-specific ditrans,polycis-undecaprenyl-diphosphate synthase"/>
    <property type="match status" value="1"/>
</dbReference>
<dbReference type="PANTHER" id="PTHR10291:SF45">
    <property type="entry name" value="ALKYL TRANSFERASE"/>
    <property type="match status" value="1"/>
</dbReference>
<feature type="region of interest" description="Disordered" evidence="4">
    <location>
        <begin position="46"/>
        <end position="91"/>
    </location>
</feature>
<protein>
    <recommendedName>
        <fullName evidence="2">Alkyl transferase</fullName>
        <ecNumber evidence="2">2.5.1.-</ecNumber>
    </recommendedName>
</protein>
<dbReference type="InterPro" id="IPR001441">
    <property type="entry name" value="UPP_synth-like"/>
</dbReference>
<comment type="caution">
    <text evidence="5">The sequence shown here is derived from an EMBL/GenBank/DDBJ whole genome shotgun (WGS) entry which is preliminary data.</text>
</comment>
<dbReference type="PANTHER" id="PTHR10291">
    <property type="entry name" value="DEHYDRODOLICHYL DIPHOSPHATE SYNTHASE FAMILY MEMBER"/>
    <property type="match status" value="1"/>
</dbReference>
<dbReference type="NCBIfam" id="TIGR00055">
    <property type="entry name" value="uppS"/>
    <property type="match status" value="1"/>
</dbReference>
<dbReference type="Pfam" id="PF01255">
    <property type="entry name" value="Prenyltransf"/>
    <property type="match status" value="1"/>
</dbReference>
<dbReference type="Proteomes" id="UP000826271">
    <property type="component" value="Unassembled WGS sequence"/>
</dbReference>
<keyword evidence="3" id="KW-0175">Coiled coil</keyword>
<proteinExistence type="inferred from homology"/>
<evidence type="ECO:0000256" key="4">
    <source>
        <dbReference type="SAM" id="MobiDB-lite"/>
    </source>
</evidence>
<dbReference type="GO" id="GO:0016094">
    <property type="term" value="P:polyprenol biosynthetic process"/>
    <property type="evidence" value="ECO:0007669"/>
    <property type="project" value="TreeGrafter"/>
</dbReference>
<dbReference type="EC" id="2.5.1.-" evidence="2"/>